<sequence>MPDSIPPAGTLPPTAQHTIGPFFPRTFFTEGDNDLTRVNAAAPPSTRGETILLRGRVTREGGVPCLNAILEAWQADAAGRFNHPLDPGRHGADLDFLGWGRAWTDAEGAFEFRTLLPGGYDDPAGRRAPHVNLTVMGAGLMRRVLATAFFPDFPAENAADPVLNLVPAERRARTVARAAGEEGGIRVFRFDIHLRGAAEEETPFFED</sequence>
<dbReference type="GO" id="GO:0018578">
    <property type="term" value="F:protocatechuate 3,4-dioxygenase activity"/>
    <property type="evidence" value="ECO:0007669"/>
    <property type="project" value="UniProtKB-EC"/>
</dbReference>
<dbReference type="AlphaFoldDB" id="A0A502F8Q8"/>
<comment type="similarity">
    <text evidence="1">Belongs to the intradiol ring-cleavage dioxygenase family.</text>
</comment>
<evidence type="ECO:0000256" key="2">
    <source>
        <dbReference type="ARBA" id="ARBA00022964"/>
    </source>
</evidence>
<dbReference type="InterPro" id="IPR015889">
    <property type="entry name" value="Intradiol_dOase_core"/>
</dbReference>
<dbReference type="InterPro" id="IPR050770">
    <property type="entry name" value="Intradiol_RC_Dioxygenase"/>
</dbReference>
<accession>A0A502F8Q8</accession>
<keyword evidence="3 5" id="KW-0560">Oxidoreductase</keyword>
<keyword evidence="6" id="KW-1185">Reference proteome</keyword>
<feature type="domain" description="Intradiol ring-cleavage dioxygenases" evidence="4">
    <location>
        <begin position="20"/>
        <end position="196"/>
    </location>
</feature>
<dbReference type="Proteomes" id="UP000317078">
    <property type="component" value="Unassembled WGS sequence"/>
</dbReference>
<dbReference type="EMBL" id="RCZP01000044">
    <property type="protein sequence ID" value="TPG45775.1"/>
    <property type="molecule type" value="Genomic_DNA"/>
</dbReference>
<dbReference type="RefSeq" id="WP_140886598.1">
    <property type="nucleotide sequence ID" value="NZ_RCZP01000044.1"/>
</dbReference>
<evidence type="ECO:0000259" key="4">
    <source>
        <dbReference type="Pfam" id="PF00775"/>
    </source>
</evidence>
<evidence type="ECO:0000256" key="1">
    <source>
        <dbReference type="ARBA" id="ARBA00007825"/>
    </source>
</evidence>
<protein>
    <submittedName>
        <fullName evidence="5">Protocatechuate 3,4-dioxygenase subunit alpha</fullName>
        <ecNumber evidence="5">1.13.11.3</ecNumber>
    </submittedName>
</protein>
<dbReference type="Pfam" id="PF00775">
    <property type="entry name" value="Dioxygenase_C"/>
    <property type="match status" value="1"/>
</dbReference>
<dbReference type="NCBIfam" id="TIGR02423">
    <property type="entry name" value="protocat_alph"/>
    <property type="match status" value="1"/>
</dbReference>
<name>A0A502F8Q8_9PROT</name>
<dbReference type="InterPro" id="IPR012786">
    <property type="entry name" value="Protocat_dOase_a"/>
</dbReference>
<dbReference type="SUPFAM" id="SSF49482">
    <property type="entry name" value="Aromatic compound dioxygenase"/>
    <property type="match status" value="1"/>
</dbReference>
<dbReference type="OrthoDB" id="9805815at2"/>
<dbReference type="InterPro" id="IPR000627">
    <property type="entry name" value="Intradiol_dOase_C"/>
</dbReference>
<dbReference type="Gene3D" id="2.60.130.10">
    <property type="entry name" value="Aromatic compound dioxygenase"/>
    <property type="match status" value="1"/>
</dbReference>
<dbReference type="PANTHER" id="PTHR33711">
    <property type="entry name" value="DIOXYGENASE, PUTATIVE (AFU_ORTHOLOGUE AFUA_2G02910)-RELATED"/>
    <property type="match status" value="1"/>
</dbReference>
<dbReference type="EC" id="1.13.11.3" evidence="5"/>
<evidence type="ECO:0000256" key="3">
    <source>
        <dbReference type="ARBA" id="ARBA00023002"/>
    </source>
</evidence>
<reference evidence="5 6" key="1">
    <citation type="journal article" date="2019" name="Environ. Microbiol.">
        <title>Species interactions and distinct microbial communities in high Arctic permafrost affected cryosols are associated with the CH4 and CO2 gas fluxes.</title>
        <authorList>
            <person name="Altshuler I."/>
            <person name="Hamel J."/>
            <person name="Turney S."/>
            <person name="Magnuson E."/>
            <person name="Levesque R."/>
            <person name="Greer C."/>
            <person name="Whyte L.G."/>
        </authorList>
    </citation>
    <scope>NUCLEOTIDE SEQUENCE [LARGE SCALE GENOMIC DNA]</scope>
    <source>
        <strain evidence="5 6">S9.3B</strain>
    </source>
</reference>
<organism evidence="5 6">
    <name type="scientific">Muricoccus nepalensis</name>
    <dbReference type="NCBI Taxonomy" id="1854500"/>
    <lineage>
        <taxon>Bacteria</taxon>
        <taxon>Pseudomonadati</taxon>
        <taxon>Pseudomonadota</taxon>
        <taxon>Alphaproteobacteria</taxon>
        <taxon>Acetobacterales</taxon>
        <taxon>Roseomonadaceae</taxon>
        <taxon>Muricoccus</taxon>
    </lineage>
</organism>
<dbReference type="GO" id="GO:0008199">
    <property type="term" value="F:ferric iron binding"/>
    <property type="evidence" value="ECO:0007669"/>
    <property type="project" value="InterPro"/>
</dbReference>
<comment type="caution">
    <text evidence="5">The sequence shown here is derived from an EMBL/GenBank/DDBJ whole genome shotgun (WGS) entry which is preliminary data.</text>
</comment>
<keyword evidence="2 5" id="KW-0223">Dioxygenase</keyword>
<dbReference type="PANTHER" id="PTHR33711:SF9">
    <property type="entry name" value="PROTOCATECHUATE 3,4-DIOXYGENASE ALPHA CHAIN"/>
    <property type="match status" value="1"/>
</dbReference>
<evidence type="ECO:0000313" key="6">
    <source>
        <dbReference type="Proteomes" id="UP000317078"/>
    </source>
</evidence>
<gene>
    <name evidence="5" type="primary">pcaG</name>
    <name evidence="5" type="ORF">EAH89_25795</name>
</gene>
<evidence type="ECO:0000313" key="5">
    <source>
        <dbReference type="EMBL" id="TPG45775.1"/>
    </source>
</evidence>
<proteinExistence type="inferred from homology"/>